<dbReference type="Proteomes" id="UP000325755">
    <property type="component" value="Chromosome"/>
</dbReference>
<sequence>MGRSKGGFTARIHAITDDLGNPLEFVLTGRLASDIGQVETLPALTPAGARAFVGDKGHDSDAWSRPS</sequence>
<dbReference type="AlphaFoldDB" id="A0A5Q0BCH2"/>
<proteinExistence type="predicted"/>
<protein>
    <recommendedName>
        <fullName evidence="3">Transposase</fullName>
    </recommendedName>
</protein>
<dbReference type="InParanoid" id="A0A5Q0BCH2"/>
<dbReference type="OrthoDB" id="5563770at2"/>
<organism evidence="1 2">
    <name type="scientific">Candidatus Methylospira mobilis</name>
    <dbReference type="NCBI Taxonomy" id="1808979"/>
    <lineage>
        <taxon>Bacteria</taxon>
        <taxon>Pseudomonadati</taxon>
        <taxon>Pseudomonadota</taxon>
        <taxon>Gammaproteobacteria</taxon>
        <taxon>Methylococcales</taxon>
        <taxon>Methylococcaceae</taxon>
        <taxon>Candidatus Methylospira</taxon>
    </lineage>
</organism>
<keyword evidence="2" id="KW-1185">Reference proteome</keyword>
<reference evidence="1 2" key="1">
    <citation type="submission" date="2019-09" db="EMBL/GenBank/DDBJ databases">
        <title>Ecophysiology of the spiral-shaped methanotroph Methylospira mobilis as revealed by the complete genome sequence.</title>
        <authorList>
            <person name="Oshkin I.Y."/>
            <person name="Dedysh S.N."/>
            <person name="Miroshnikov K."/>
            <person name="Danilova O.V."/>
            <person name="Hakobyan A."/>
            <person name="Liesack W."/>
        </authorList>
    </citation>
    <scope>NUCLEOTIDE SEQUENCE [LARGE SCALE GENOMIC DNA]</scope>
    <source>
        <strain evidence="1 2">Shm1</strain>
    </source>
</reference>
<gene>
    <name evidence="1" type="ORF">F6R98_02445</name>
</gene>
<accession>A0A5Q0BCH2</accession>
<evidence type="ECO:0000313" key="1">
    <source>
        <dbReference type="EMBL" id="QFY41623.1"/>
    </source>
</evidence>
<evidence type="ECO:0000313" key="2">
    <source>
        <dbReference type="Proteomes" id="UP000325755"/>
    </source>
</evidence>
<dbReference type="EMBL" id="CP044205">
    <property type="protein sequence ID" value="QFY41623.1"/>
    <property type="molecule type" value="Genomic_DNA"/>
</dbReference>
<dbReference type="KEGG" id="mmob:F6R98_02445"/>
<name>A0A5Q0BCH2_9GAMM</name>
<evidence type="ECO:0008006" key="3">
    <source>
        <dbReference type="Google" id="ProtNLM"/>
    </source>
</evidence>
<dbReference type="RefSeq" id="WP_153247607.1">
    <property type="nucleotide sequence ID" value="NZ_CP044205.1"/>
</dbReference>